<dbReference type="InterPro" id="IPR015760">
    <property type="entry name" value="TIF_IF2"/>
</dbReference>
<dbReference type="CDD" id="cd01887">
    <property type="entry name" value="IF2_eIF5B"/>
    <property type="match status" value="1"/>
</dbReference>
<dbReference type="SUPFAM" id="SSF52156">
    <property type="entry name" value="Initiation factor IF2/eIF5b, domain 3"/>
    <property type="match status" value="1"/>
</dbReference>
<evidence type="ECO:0000256" key="6">
    <source>
        <dbReference type="ARBA" id="ARBA00023134"/>
    </source>
</evidence>
<dbReference type="InterPro" id="IPR053905">
    <property type="entry name" value="EF-G-like_DII"/>
</dbReference>
<dbReference type="PROSITE" id="PS51722">
    <property type="entry name" value="G_TR_2"/>
    <property type="match status" value="1"/>
</dbReference>
<dbReference type="InterPro" id="IPR000795">
    <property type="entry name" value="T_Tr_GTP-bd_dom"/>
</dbReference>
<dbReference type="PANTHER" id="PTHR43381">
    <property type="entry name" value="TRANSLATION INITIATION FACTOR IF-2-RELATED"/>
    <property type="match status" value="1"/>
</dbReference>
<keyword evidence="5 8" id="KW-0648">Protein biosynthesis</keyword>
<evidence type="ECO:0000313" key="11">
    <source>
        <dbReference type="Proteomes" id="UP000177232"/>
    </source>
</evidence>
<dbReference type="Pfam" id="PF22042">
    <property type="entry name" value="EF-G_D2"/>
    <property type="match status" value="1"/>
</dbReference>
<dbReference type="GO" id="GO:0005737">
    <property type="term" value="C:cytoplasm"/>
    <property type="evidence" value="ECO:0007669"/>
    <property type="project" value="UniProtKB-UniRule"/>
</dbReference>
<dbReference type="EMBL" id="MFLJ01000033">
    <property type="protein sequence ID" value="OGG64127.1"/>
    <property type="molecule type" value="Genomic_DNA"/>
</dbReference>
<dbReference type="GO" id="GO:0005525">
    <property type="term" value="F:GTP binding"/>
    <property type="evidence" value="ECO:0007669"/>
    <property type="project" value="UniProtKB-KW"/>
</dbReference>
<dbReference type="FunFam" id="3.40.50.300:FF:000019">
    <property type="entry name" value="Translation initiation factor IF-2"/>
    <property type="match status" value="1"/>
</dbReference>
<evidence type="ECO:0000256" key="5">
    <source>
        <dbReference type="ARBA" id="ARBA00022917"/>
    </source>
</evidence>
<comment type="similarity">
    <text evidence="1 8">Belongs to the TRAFAC class translation factor GTPase superfamily. Classic translation factor GTPase family. IF-2 subfamily.</text>
</comment>
<evidence type="ECO:0000256" key="4">
    <source>
        <dbReference type="ARBA" id="ARBA00022741"/>
    </source>
</evidence>
<protein>
    <recommendedName>
        <fullName evidence="2 7">Translation initiation factor IF-2</fullName>
    </recommendedName>
</protein>
<evidence type="ECO:0000256" key="1">
    <source>
        <dbReference type="ARBA" id="ARBA00007733"/>
    </source>
</evidence>
<dbReference type="InterPro" id="IPR009000">
    <property type="entry name" value="Transl_B-barrel_sf"/>
</dbReference>
<organism evidence="10 11">
    <name type="scientific">Candidatus Kaiserbacteria bacterium RIFCSPHIGHO2_02_FULL_55_17</name>
    <dbReference type="NCBI Taxonomy" id="1798496"/>
    <lineage>
        <taxon>Bacteria</taxon>
        <taxon>Candidatus Kaiseribacteriota</taxon>
    </lineage>
</organism>
<dbReference type="NCBIfam" id="TIGR00487">
    <property type="entry name" value="IF-2"/>
    <property type="match status" value="1"/>
</dbReference>
<accession>A0A1F6DS36</accession>
<proteinExistence type="inferred from homology"/>
<dbReference type="Gene3D" id="2.40.30.10">
    <property type="entry name" value="Translation factors"/>
    <property type="match status" value="2"/>
</dbReference>
<evidence type="ECO:0000256" key="3">
    <source>
        <dbReference type="ARBA" id="ARBA00022540"/>
    </source>
</evidence>
<dbReference type="InterPro" id="IPR000178">
    <property type="entry name" value="TF_IF2_bacterial-like"/>
</dbReference>
<evidence type="ECO:0000256" key="2">
    <source>
        <dbReference type="ARBA" id="ARBA00020675"/>
    </source>
</evidence>
<sequence length="492" mass="51820">MAWKARPPVIAVMGHIDHGKSSLLDYIRKANVVAGEAGGITQHVAAYIALHDGRPVTFLDTPGHEAFKALRTRGAAAADIAILVVAADESVMPQTLDALDAIKEAGIPFIVAITKIDKNNADIEHTKNSLLEHGVFLEGLGGEVSYALVSSKSGNGVPELLDLVLLAADLAEITADPEASATGFVLESTQDPKRGASATLIVKDGTLTLGGFIVAGDAYAPIRFIEDFLGKRVERAGPSEPVRISGFSKLPAAGSLFSIVQTKKEALDATQSVASGDRSASQNGLAEAPAEGIAELPLIVKADVAGSIDAILHELAKITHERANIRVVASGVGSVSENDVKMAHASSATIVAFNVSTDAIARELAERDAVAILPFSIIYELSEKVTELLAERVPHIVTEKELGRALVLKPFSSSGKKQVLGARYVSGILTAGSRVKLLRKDEELARGSILNLQQARADVKEIKIEGDFGIEIEARAQASYGDQLVAFSLEQV</sequence>
<dbReference type="SUPFAM" id="SSF52540">
    <property type="entry name" value="P-loop containing nucleoside triphosphate hydrolases"/>
    <property type="match status" value="1"/>
</dbReference>
<keyword evidence="6" id="KW-0342">GTP-binding</keyword>
<comment type="caution">
    <text evidence="10">The sequence shown here is derived from an EMBL/GenBank/DDBJ whole genome shotgun (WGS) entry which is preliminary data.</text>
</comment>
<dbReference type="Pfam" id="PF11987">
    <property type="entry name" value="IF-2"/>
    <property type="match status" value="1"/>
</dbReference>
<dbReference type="PANTHER" id="PTHR43381:SF5">
    <property type="entry name" value="TR-TYPE G DOMAIN-CONTAINING PROTEIN"/>
    <property type="match status" value="1"/>
</dbReference>
<dbReference type="InterPro" id="IPR036925">
    <property type="entry name" value="TIF_IF2_dom3_sf"/>
</dbReference>
<dbReference type="Proteomes" id="UP000177232">
    <property type="component" value="Unassembled WGS sequence"/>
</dbReference>
<dbReference type="AlphaFoldDB" id="A0A1F6DS36"/>
<name>A0A1F6DS36_9BACT</name>
<dbReference type="InterPro" id="IPR005225">
    <property type="entry name" value="Small_GTP-bd"/>
</dbReference>
<evidence type="ECO:0000313" key="10">
    <source>
        <dbReference type="EMBL" id="OGG64127.1"/>
    </source>
</evidence>
<feature type="domain" description="Tr-type G" evidence="9">
    <location>
        <begin position="5"/>
        <end position="178"/>
    </location>
</feature>
<evidence type="ECO:0000256" key="7">
    <source>
        <dbReference type="NCBIfam" id="TIGR00487"/>
    </source>
</evidence>
<dbReference type="InterPro" id="IPR027417">
    <property type="entry name" value="P-loop_NTPase"/>
</dbReference>
<keyword evidence="4" id="KW-0547">Nucleotide-binding</keyword>
<dbReference type="Gene3D" id="3.40.50.10050">
    <property type="entry name" value="Translation initiation factor IF- 2, domain 3"/>
    <property type="match status" value="1"/>
</dbReference>
<dbReference type="FunFam" id="3.40.50.10050:FF:000001">
    <property type="entry name" value="Translation initiation factor IF-2"/>
    <property type="match status" value="1"/>
</dbReference>
<gene>
    <name evidence="10" type="ORF">A3C94_01985</name>
</gene>
<dbReference type="GO" id="GO:0003743">
    <property type="term" value="F:translation initiation factor activity"/>
    <property type="evidence" value="ECO:0007669"/>
    <property type="project" value="UniProtKB-UniRule"/>
</dbReference>
<dbReference type="STRING" id="1798496.A3C94_01985"/>
<dbReference type="Pfam" id="PF00009">
    <property type="entry name" value="GTP_EFTU"/>
    <property type="match status" value="1"/>
</dbReference>
<dbReference type="InterPro" id="IPR023115">
    <property type="entry name" value="TIF_IF2_dom3"/>
</dbReference>
<keyword evidence="3 8" id="KW-0396">Initiation factor</keyword>
<dbReference type="GO" id="GO:0003924">
    <property type="term" value="F:GTPase activity"/>
    <property type="evidence" value="ECO:0007669"/>
    <property type="project" value="InterPro"/>
</dbReference>
<dbReference type="SUPFAM" id="SSF50447">
    <property type="entry name" value="Translation proteins"/>
    <property type="match status" value="2"/>
</dbReference>
<comment type="function">
    <text evidence="8">One of the essential components for the initiation of protein synthesis. Protects formylmethionyl-tRNA from spontaneous hydrolysis and promotes its binding to the 30S ribosomal subunits. Also involved in the hydrolysis of GTP during the formation of the 70S ribosomal complex.</text>
</comment>
<reference evidence="10 11" key="1">
    <citation type="journal article" date="2016" name="Nat. Commun.">
        <title>Thousands of microbial genomes shed light on interconnected biogeochemical processes in an aquifer system.</title>
        <authorList>
            <person name="Anantharaman K."/>
            <person name="Brown C.T."/>
            <person name="Hug L.A."/>
            <person name="Sharon I."/>
            <person name="Castelle C.J."/>
            <person name="Probst A.J."/>
            <person name="Thomas B.C."/>
            <person name="Singh A."/>
            <person name="Wilkins M.J."/>
            <person name="Karaoz U."/>
            <person name="Brodie E.L."/>
            <person name="Williams K.H."/>
            <person name="Hubbard S.S."/>
            <person name="Banfield J.F."/>
        </authorList>
    </citation>
    <scope>NUCLEOTIDE SEQUENCE [LARGE SCALE GENOMIC DNA]</scope>
</reference>
<evidence type="ECO:0000259" key="9">
    <source>
        <dbReference type="PROSITE" id="PS51722"/>
    </source>
</evidence>
<evidence type="ECO:0000256" key="8">
    <source>
        <dbReference type="RuleBase" id="RU000644"/>
    </source>
</evidence>
<dbReference type="Gene3D" id="3.40.50.300">
    <property type="entry name" value="P-loop containing nucleotide triphosphate hydrolases"/>
    <property type="match status" value="1"/>
</dbReference>
<dbReference type="NCBIfam" id="TIGR00231">
    <property type="entry name" value="small_GTP"/>
    <property type="match status" value="1"/>
</dbReference>